<dbReference type="PANTHER" id="PTHR33513:SF43">
    <property type="entry name" value="OS06G0523300 PROTEIN"/>
    <property type="match status" value="1"/>
</dbReference>
<protein>
    <recommendedName>
        <fullName evidence="1">DUF7722 domain-containing protein</fullName>
    </recommendedName>
</protein>
<name>B6T4F8_MAIZE</name>
<organism evidence="2">
    <name type="scientific">Zea mays</name>
    <name type="common">Maize</name>
    <dbReference type="NCBI Taxonomy" id="4577"/>
    <lineage>
        <taxon>Eukaryota</taxon>
        <taxon>Viridiplantae</taxon>
        <taxon>Streptophyta</taxon>
        <taxon>Embryophyta</taxon>
        <taxon>Tracheophyta</taxon>
        <taxon>Spermatophyta</taxon>
        <taxon>Magnoliopsida</taxon>
        <taxon>Liliopsida</taxon>
        <taxon>Poales</taxon>
        <taxon>Poaceae</taxon>
        <taxon>PACMAD clade</taxon>
        <taxon>Panicoideae</taxon>
        <taxon>Andropogonodae</taxon>
        <taxon>Andropogoneae</taxon>
        <taxon>Tripsacinae</taxon>
        <taxon>Zea</taxon>
    </lineage>
</organism>
<feature type="domain" description="DUF7722" evidence="1">
    <location>
        <begin position="5"/>
        <end position="50"/>
    </location>
</feature>
<dbReference type="InterPro" id="IPR056139">
    <property type="entry name" value="DUF7722"/>
</dbReference>
<reference evidence="2" key="1">
    <citation type="journal article" date="2009" name="Plant Mol. Biol.">
        <title>Insights into corn genes derived from large-scale cDNA sequencing.</title>
        <authorList>
            <person name="Alexandrov N.N."/>
            <person name="Brover V.V."/>
            <person name="Freidin S."/>
            <person name="Troukhan M.E."/>
            <person name="Tatarinova T.V."/>
            <person name="Zhang H."/>
            <person name="Swaller T.J."/>
            <person name="Lu Y.P."/>
            <person name="Bouck J."/>
            <person name="Flavell R.B."/>
            <person name="Feldmann K.A."/>
        </authorList>
    </citation>
    <scope>NUCLEOTIDE SEQUENCE</scope>
</reference>
<evidence type="ECO:0000259" key="1">
    <source>
        <dbReference type="Pfam" id="PF24847"/>
    </source>
</evidence>
<dbReference type="AlphaFoldDB" id="B6T4F8"/>
<dbReference type="PANTHER" id="PTHR33513">
    <property type="entry name" value="OS06G0523300 PROTEIN"/>
    <property type="match status" value="1"/>
</dbReference>
<dbReference type="Pfam" id="PF24847">
    <property type="entry name" value="DUF7722"/>
    <property type="match status" value="1"/>
</dbReference>
<proteinExistence type="evidence at transcript level"/>
<sequence length="53" mass="6357">MPLHYPRYKKADYEAMPEWRVDCLLREYGLPADGDLDSKRRFAMGAFLWPDQH</sequence>
<evidence type="ECO:0000313" key="2">
    <source>
        <dbReference type="EMBL" id="ACG31991.1"/>
    </source>
</evidence>
<dbReference type="EMBL" id="EU959873">
    <property type="protein sequence ID" value="ACG31991.1"/>
    <property type="molecule type" value="mRNA"/>
</dbReference>
<accession>B6T4F8</accession>